<evidence type="ECO:0000259" key="5">
    <source>
        <dbReference type="PROSITE" id="PS50931"/>
    </source>
</evidence>
<dbReference type="GO" id="GO:0006351">
    <property type="term" value="P:DNA-templated transcription"/>
    <property type="evidence" value="ECO:0007669"/>
    <property type="project" value="TreeGrafter"/>
</dbReference>
<keyword evidence="3" id="KW-0238">DNA-binding</keyword>
<dbReference type="STRING" id="391625.PPSIR1_26273"/>
<dbReference type="Pfam" id="PF00126">
    <property type="entry name" value="HTH_1"/>
    <property type="match status" value="1"/>
</dbReference>
<dbReference type="InterPro" id="IPR058163">
    <property type="entry name" value="LysR-type_TF_proteobact-type"/>
</dbReference>
<sequence length="279" mass="30275">MKQAGRELCVTPGAVSQQVANLESILGIGLFERRGGRLILTPAGRRYLPPLTRALDELEAATVDLVTHGGDARRLVIGSLHTFSINWLIPRLSGFGAAHPDIRPVVETLELNFATPSRAPDVSARCIDVGFYYGDGEWPGMISHELFAESQVVVARKGFVPPGLAGDLERLVSSYPRLVHTTRPRAWDEWSASTGITLAGPPGPGFEHLFMVMEAARNDMGLALLPLQLLGRALVMGELEVLSPEASPSRGSYYLFYSALRAAEPSICAFRDWVLGLCP</sequence>
<dbReference type="PANTHER" id="PTHR30537">
    <property type="entry name" value="HTH-TYPE TRANSCRIPTIONAL REGULATOR"/>
    <property type="match status" value="1"/>
</dbReference>
<name>A6G9W5_9BACT</name>
<dbReference type="InterPro" id="IPR036390">
    <property type="entry name" value="WH_DNA-bd_sf"/>
</dbReference>
<keyword evidence="7" id="KW-1185">Reference proteome</keyword>
<dbReference type="InterPro" id="IPR036388">
    <property type="entry name" value="WH-like_DNA-bd_sf"/>
</dbReference>
<evidence type="ECO:0000313" key="6">
    <source>
        <dbReference type="EMBL" id="EDM77290.1"/>
    </source>
</evidence>
<dbReference type="PROSITE" id="PS50931">
    <property type="entry name" value="HTH_LYSR"/>
    <property type="match status" value="1"/>
</dbReference>
<dbReference type="SUPFAM" id="SSF46785">
    <property type="entry name" value="Winged helix' DNA-binding domain"/>
    <property type="match status" value="1"/>
</dbReference>
<comment type="caution">
    <text evidence="6">The sequence shown here is derived from an EMBL/GenBank/DDBJ whole genome shotgun (WGS) entry which is preliminary data.</text>
</comment>
<dbReference type="InterPro" id="IPR005119">
    <property type="entry name" value="LysR_subst-bd"/>
</dbReference>
<dbReference type="GO" id="GO:0003700">
    <property type="term" value="F:DNA-binding transcription factor activity"/>
    <property type="evidence" value="ECO:0007669"/>
    <property type="project" value="InterPro"/>
</dbReference>
<evidence type="ECO:0000256" key="2">
    <source>
        <dbReference type="ARBA" id="ARBA00023015"/>
    </source>
</evidence>
<dbReference type="PANTHER" id="PTHR30537:SF74">
    <property type="entry name" value="HTH-TYPE TRANSCRIPTIONAL REGULATOR TRPI"/>
    <property type="match status" value="1"/>
</dbReference>
<proteinExistence type="inferred from homology"/>
<dbReference type="Gene3D" id="3.40.190.10">
    <property type="entry name" value="Periplasmic binding protein-like II"/>
    <property type="match status" value="2"/>
</dbReference>
<accession>A6G9W5</accession>
<dbReference type="eggNOG" id="COG0583">
    <property type="taxonomic scope" value="Bacteria"/>
</dbReference>
<organism evidence="6 7">
    <name type="scientific">Plesiocystis pacifica SIR-1</name>
    <dbReference type="NCBI Taxonomy" id="391625"/>
    <lineage>
        <taxon>Bacteria</taxon>
        <taxon>Pseudomonadati</taxon>
        <taxon>Myxococcota</taxon>
        <taxon>Polyangia</taxon>
        <taxon>Nannocystales</taxon>
        <taxon>Nannocystaceae</taxon>
        <taxon>Plesiocystis</taxon>
    </lineage>
</organism>
<dbReference type="EMBL" id="ABCS01000048">
    <property type="protein sequence ID" value="EDM77290.1"/>
    <property type="molecule type" value="Genomic_DNA"/>
</dbReference>
<keyword evidence="2" id="KW-0805">Transcription regulation</keyword>
<dbReference type="Gene3D" id="1.10.10.10">
    <property type="entry name" value="Winged helix-like DNA-binding domain superfamily/Winged helix DNA-binding domain"/>
    <property type="match status" value="1"/>
</dbReference>
<dbReference type="InterPro" id="IPR000847">
    <property type="entry name" value="LysR_HTH_N"/>
</dbReference>
<dbReference type="AlphaFoldDB" id="A6G9W5"/>
<keyword evidence="4" id="KW-0804">Transcription</keyword>
<gene>
    <name evidence="6" type="ORF">PPSIR1_26273</name>
</gene>
<evidence type="ECO:0000256" key="1">
    <source>
        <dbReference type="ARBA" id="ARBA00009437"/>
    </source>
</evidence>
<evidence type="ECO:0000313" key="7">
    <source>
        <dbReference type="Proteomes" id="UP000005801"/>
    </source>
</evidence>
<comment type="similarity">
    <text evidence="1">Belongs to the LysR transcriptional regulatory family.</text>
</comment>
<evidence type="ECO:0000256" key="4">
    <source>
        <dbReference type="ARBA" id="ARBA00023163"/>
    </source>
</evidence>
<evidence type="ECO:0000256" key="3">
    <source>
        <dbReference type="ARBA" id="ARBA00023125"/>
    </source>
</evidence>
<dbReference type="Pfam" id="PF03466">
    <property type="entry name" value="LysR_substrate"/>
    <property type="match status" value="1"/>
</dbReference>
<dbReference type="Proteomes" id="UP000005801">
    <property type="component" value="Unassembled WGS sequence"/>
</dbReference>
<feature type="domain" description="HTH lysR-type" evidence="5">
    <location>
        <begin position="1"/>
        <end position="41"/>
    </location>
</feature>
<reference evidence="6 7" key="1">
    <citation type="submission" date="2007-06" db="EMBL/GenBank/DDBJ databases">
        <authorList>
            <person name="Shimkets L."/>
            <person name="Ferriera S."/>
            <person name="Johnson J."/>
            <person name="Kravitz S."/>
            <person name="Beeson K."/>
            <person name="Sutton G."/>
            <person name="Rogers Y.-H."/>
            <person name="Friedman R."/>
            <person name="Frazier M."/>
            <person name="Venter J.C."/>
        </authorList>
    </citation>
    <scope>NUCLEOTIDE SEQUENCE [LARGE SCALE GENOMIC DNA]</scope>
    <source>
        <strain evidence="6 7">SIR-1</strain>
    </source>
</reference>
<protein>
    <submittedName>
        <fullName evidence="6">Transcriptional regulator</fullName>
    </submittedName>
</protein>
<dbReference type="GO" id="GO:0043565">
    <property type="term" value="F:sequence-specific DNA binding"/>
    <property type="evidence" value="ECO:0007669"/>
    <property type="project" value="TreeGrafter"/>
</dbReference>
<dbReference type="SUPFAM" id="SSF53850">
    <property type="entry name" value="Periplasmic binding protein-like II"/>
    <property type="match status" value="1"/>
</dbReference>